<proteinExistence type="predicted"/>
<organism evidence="1 2">
    <name type="scientific">Holdemania filiformis DSM 12042</name>
    <dbReference type="NCBI Taxonomy" id="545696"/>
    <lineage>
        <taxon>Bacteria</taxon>
        <taxon>Bacillati</taxon>
        <taxon>Bacillota</taxon>
        <taxon>Erysipelotrichia</taxon>
        <taxon>Erysipelotrichales</taxon>
        <taxon>Erysipelotrichaceae</taxon>
        <taxon>Holdemania</taxon>
    </lineage>
</organism>
<dbReference type="HOGENOM" id="CLU_2297520_0_0_9"/>
<name>B9Y3N1_9FIRM</name>
<protein>
    <submittedName>
        <fullName evidence="1">Uncharacterized protein</fullName>
    </submittedName>
</protein>
<gene>
    <name evidence="1" type="ORF">HOLDEFILI_00406</name>
</gene>
<feature type="non-terminal residue" evidence="1">
    <location>
        <position position="1"/>
    </location>
</feature>
<dbReference type="Proteomes" id="UP000005950">
    <property type="component" value="Unassembled WGS sequence"/>
</dbReference>
<dbReference type="EMBL" id="ACCF01000027">
    <property type="protein sequence ID" value="EEF69417.1"/>
    <property type="molecule type" value="Genomic_DNA"/>
</dbReference>
<evidence type="ECO:0000313" key="1">
    <source>
        <dbReference type="EMBL" id="EEF69417.1"/>
    </source>
</evidence>
<reference evidence="1 2" key="1">
    <citation type="submission" date="2008-12" db="EMBL/GenBank/DDBJ databases">
        <authorList>
            <person name="Fulton L."/>
            <person name="Clifton S."/>
            <person name="Fulton B."/>
            <person name="Xu J."/>
            <person name="Minx P."/>
            <person name="Pepin K.H."/>
            <person name="Johnson M."/>
            <person name="Bhonagiri V."/>
            <person name="Nash W.E."/>
            <person name="Mardis E.R."/>
            <person name="Wilson R.K."/>
        </authorList>
    </citation>
    <scope>NUCLEOTIDE SEQUENCE [LARGE SCALE GENOMIC DNA]</scope>
    <source>
        <strain evidence="1 2">DSM 12042</strain>
    </source>
</reference>
<reference evidence="1 2" key="2">
    <citation type="submission" date="2009-02" db="EMBL/GenBank/DDBJ databases">
        <title>Draft genome sequence of Holdemania filiformis DSM 12042.</title>
        <authorList>
            <person name="Sudarsanam P."/>
            <person name="Ley R."/>
            <person name="Guruge J."/>
            <person name="Turnbaugh P.J."/>
            <person name="Mahowald M."/>
            <person name="Liep D."/>
            <person name="Gordon J."/>
        </authorList>
    </citation>
    <scope>NUCLEOTIDE SEQUENCE [LARGE SCALE GENOMIC DNA]</scope>
    <source>
        <strain evidence="1 2">DSM 12042</strain>
    </source>
</reference>
<evidence type="ECO:0000313" key="2">
    <source>
        <dbReference type="Proteomes" id="UP000005950"/>
    </source>
</evidence>
<dbReference type="AlphaFoldDB" id="B9Y3N1"/>
<accession>B9Y3N1</accession>
<comment type="caution">
    <text evidence="1">The sequence shown here is derived from an EMBL/GenBank/DDBJ whole genome shotgun (WGS) entry which is preliminary data.</text>
</comment>
<sequence>GWLDDVVHAQPAGPQHEFIPASHDLRTGFLEFRPAWRQLRRRRGRRLYRRRLRRYLRQRLVSSSIRIQYPLIEMNTKAAGYQNLRLFFCTDHSEKQRLFL</sequence>